<keyword evidence="1 3" id="KW-0479">Metal-binding</keyword>
<protein>
    <recommendedName>
        <fullName evidence="3">DNA gyrase inhibitor YacG</fullName>
    </recommendedName>
</protein>
<evidence type="ECO:0000256" key="2">
    <source>
        <dbReference type="ARBA" id="ARBA00022833"/>
    </source>
</evidence>
<keyword evidence="5" id="KW-1185">Reference proteome</keyword>
<dbReference type="EMBL" id="QYBB01000004">
    <property type="protein sequence ID" value="RYC32936.1"/>
    <property type="molecule type" value="Genomic_DNA"/>
</dbReference>
<dbReference type="PANTHER" id="PTHR36150:SF1">
    <property type="entry name" value="DNA GYRASE INHIBITOR YACG"/>
    <property type="match status" value="1"/>
</dbReference>
<dbReference type="RefSeq" id="WP_129224375.1">
    <property type="nucleotide sequence ID" value="NZ_QYBB01000004.1"/>
</dbReference>
<dbReference type="Gene3D" id="3.30.50.10">
    <property type="entry name" value="Erythroid Transcription Factor GATA-1, subunit A"/>
    <property type="match status" value="1"/>
</dbReference>
<comment type="function">
    <text evidence="3">Inhibits all the catalytic activities of DNA gyrase by preventing its interaction with DNA. Acts by binding directly to the C-terminal domain of GyrB, which probably disrupts DNA binding by the gyrase.</text>
</comment>
<accession>A0A4Q2UCU9</accession>
<dbReference type="PANTHER" id="PTHR36150">
    <property type="entry name" value="DNA GYRASE INHIBITOR YACG"/>
    <property type="match status" value="1"/>
</dbReference>
<feature type="binding site" evidence="3">
    <location>
        <position position="20"/>
    </location>
    <ligand>
        <name>Zn(2+)</name>
        <dbReference type="ChEBI" id="CHEBI:29105"/>
    </ligand>
</feature>
<proteinExistence type="inferred from homology"/>
<dbReference type="InterPro" id="IPR005584">
    <property type="entry name" value="DNA_gyrase_inhibitor_YacG"/>
</dbReference>
<feature type="binding site" evidence="3">
    <location>
        <position position="32"/>
    </location>
    <ligand>
        <name>Zn(2+)</name>
        <dbReference type="ChEBI" id="CHEBI:29105"/>
    </ligand>
</feature>
<evidence type="ECO:0000256" key="3">
    <source>
        <dbReference type="HAMAP-Rule" id="MF_00649"/>
    </source>
</evidence>
<gene>
    <name evidence="3 4" type="primary">yacG</name>
    <name evidence="4" type="ORF">D3273_05605</name>
</gene>
<dbReference type="OrthoDB" id="9809663at2"/>
<reference evidence="4 5" key="1">
    <citation type="submission" date="2018-12" db="EMBL/GenBank/DDBJ databases">
        <authorList>
            <person name="Grouzdev D.S."/>
            <person name="Krutkina M.S."/>
        </authorList>
    </citation>
    <scope>NUCLEOTIDE SEQUENCE [LARGE SCALE GENOMIC DNA]</scope>
    <source>
        <strain evidence="4 5">RmlP026</strain>
    </source>
</reference>
<feature type="binding site" evidence="3">
    <location>
        <position position="17"/>
    </location>
    <ligand>
        <name>Zn(2+)</name>
        <dbReference type="ChEBI" id="CHEBI:29105"/>
    </ligand>
</feature>
<evidence type="ECO:0000313" key="4">
    <source>
        <dbReference type="EMBL" id="RYC32936.1"/>
    </source>
</evidence>
<comment type="subunit">
    <text evidence="3">Interacts with GyrB.</text>
</comment>
<evidence type="ECO:0000256" key="1">
    <source>
        <dbReference type="ARBA" id="ARBA00022723"/>
    </source>
</evidence>
<comment type="similarity">
    <text evidence="3">Belongs to the DNA gyrase inhibitor YacG family.</text>
</comment>
<dbReference type="AlphaFoldDB" id="A0A4Q2UCU9"/>
<organism evidence="4 5">
    <name type="scientific">Lichenibacterium minor</name>
    <dbReference type="NCBI Taxonomy" id="2316528"/>
    <lineage>
        <taxon>Bacteria</taxon>
        <taxon>Pseudomonadati</taxon>
        <taxon>Pseudomonadota</taxon>
        <taxon>Alphaproteobacteria</taxon>
        <taxon>Hyphomicrobiales</taxon>
        <taxon>Lichenihabitantaceae</taxon>
        <taxon>Lichenibacterium</taxon>
    </lineage>
</organism>
<name>A0A4Q2UCU9_9HYPH</name>
<keyword evidence="2 3" id="KW-0862">Zinc</keyword>
<sequence>MDEAANDNSGPAVKRRCPICSRAASPEFKPFCSKRCADVDLHRWLGEGYRVPVALDDDMRDSPDPE</sequence>
<reference evidence="4 5" key="2">
    <citation type="submission" date="2019-02" db="EMBL/GenBank/DDBJ databases">
        <title>'Lichenibacterium ramalinii' gen. nov. sp. nov., 'Lichenibacterium minor' gen. nov. sp. nov.</title>
        <authorList>
            <person name="Pankratov T."/>
        </authorList>
    </citation>
    <scope>NUCLEOTIDE SEQUENCE [LARGE SCALE GENOMIC DNA]</scope>
    <source>
        <strain evidence="4 5">RmlP026</strain>
    </source>
</reference>
<dbReference type="GO" id="GO:0008657">
    <property type="term" value="F:DNA topoisomerase type II (double strand cut, ATP-hydrolyzing) inhibitor activity"/>
    <property type="evidence" value="ECO:0007669"/>
    <property type="project" value="UniProtKB-UniRule"/>
</dbReference>
<dbReference type="GO" id="GO:0006355">
    <property type="term" value="P:regulation of DNA-templated transcription"/>
    <property type="evidence" value="ECO:0007669"/>
    <property type="project" value="InterPro"/>
</dbReference>
<comment type="cofactor">
    <cofactor evidence="3">
        <name>Zn(2+)</name>
        <dbReference type="ChEBI" id="CHEBI:29105"/>
    </cofactor>
    <text evidence="3">Binds 1 zinc ion.</text>
</comment>
<feature type="binding site" evidence="3">
    <location>
        <position position="36"/>
    </location>
    <ligand>
        <name>Zn(2+)</name>
        <dbReference type="ChEBI" id="CHEBI:29105"/>
    </ligand>
</feature>
<dbReference type="InterPro" id="IPR013088">
    <property type="entry name" value="Znf_NHR/GATA"/>
</dbReference>
<dbReference type="Pfam" id="PF03884">
    <property type="entry name" value="YacG"/>
    <property type="match status" value="1"/>
</dbReference>
<dbReference type="Proteomes" id="UP000290759">
    <property type="component" value="Unassembled WGS sequence"/>
</dbReference>
<dbReference type="GO" id="GO:0008270">
    <property type="term" value="F:zinc ion binding"/>
    <property type="evidence" value="ECO:0007669"/>
    <property type="project" value="UniProtKB-UniRule"/>
</dbReference>
<dbReference type="SUPFAM" id="SSF57716">
    <property type="entry name" value="Glucocorticoid receptor-like (DNA-binding domain)"/>
    <property type="match status" value="1"/>
</dbReference>
<dbReference type="HAMAP" id="MF_00649">
    <property type="entry name" value="DNA_gyrase_inhibitor_YacG"/>
    <property type="match status" value="1"/>
</dbReference>
<evidence type="ECO:0000313" key="5">
    <source>
        <dbReference type="Proteomes" id="UP000290759"/>
    </source>
</evidence>
<comment type="caution">
    <text evidence="4">The sequence shown here is derived from an EMBL/GenBank/DDBJ whole genome shotgun (WGS) entry which is preliminary data.</text>
</comment>